<dbReference type="InterPro" id="IPR000182">
    <property type="entry name" value="GNAT_dom"/>
</dbReference>
<dbReference type="Pfam" id="PF00583">
    <property type="entry name" value="Acetyltransf_1"/>
    <property type="match status" value="1"/>
</dbReference>
<dbReference type="Proteomes" id="UP001596266">
    <property type="component" value="Unassembled WGS sequence"/>
</dbReference>
<dbReference type="PANTHER" id="PTHR43420">
    <property type="entry name" value="ACETYLTRANSFERASE"/>
    <property type="match status" value="1"/>
</dbReference>
<comment type="caution">
    <text evidence="4">The sequence shown here is derived from an EMBL/GenBank/DDBJ whole genome shotgun (WGS) entry which is preliminary data.</text>
</comment>
<reference evidence="5" key="1">
    <citation type="journal article" date="2019" name="Int. J. Syst. Evol. Microbiol.">
        <title>The Global Catalogue of Microorganisms (GCM) 10K type strain sequencing project: providing services to taxonomists for standard genome sequencing and annotation.</title>
        <authorList>
            <consortium name="The Broad Institute Genomics Platform"/>
            <consortium name="The Broad Institute Genome Sequencing Center for Infectious Disease"/>
            <person name="Wu L."/>
            <person name="Ma J."/>
        </authorList>
    </citation>
    <scope>NUCLEOTIDE SEQUENCE [LARGE SCALE GENOMIC DNA]</scope>
    <source>
        <strain evidence="5">CGMCC 1.15277</strain>
    </source>
</reference>
<dbReference type="PROSITE" id="PS51186">
    <property type="entry name" value="GNAT"/>
    <property type="match status" value="1"/>
</dbReference>
<dbReference type="EC" id="2.3.1.-" evidence="4"/>
<dbReference type="InterPro" id="IPR016181">
    <property type="entry name" value="Acyl_CoA_acyltransferase"/>
</dbReference>
<organism evidence="4 5">
    <name type="scientific">Luteococcus sanguinis</name>
    <dbReference type="NCBI Taxonomy" id="174038"/>
    <lineage>
        <taxon>Bacteria</taxon>
        <taxon>Bacillati</taxon>
        <taxon>Actinomycetota</taxon>
        <taxon>Actinomycetes</taxon>
        <taxon>Propionibacteriales</taxon>
        <taxon>Propionibacteriaceae</taxon>
        <taxon>Luteococcus</taxon>
    </lineage>
</organism>
<dbReference type="RefSeq" id="WP_343885204.1">
    <property type="nucleotide sequence ID" value="NZ_BAAAKI010000004.1"/>
</dbReference>
<dbReference type="PANTHER" id="PTHR43420:SF12">
    <property type="entry name" value="N-ACETYLTRANSFERASE DOMAIN-CONTAINING PROTEIN"/>
    <property type="match status" value="1"/>
</dbReference>
<dbReference type="Gene3D" id="3.40.630.30">
    <property type="match status" value="1"/>
</dbReference>
<name>A0ABW1X0W7_9ACTN</name>
<evidence type="ECO:0000256" key="1">
    <source>
        <dbReference type="ARBA" id="ARBA00022679"/>
    </source>
</evidence>
<evidence type="ECO:0000313" key="4">
    <source>
        <dbReference type="EMBL" id="MFC6396175.1"/>
    </source>
</evidence>
<dbReference type="CDD" id="cd04301">
    <property type="entry name" value="NAT_SF"/>
    <property type="match status" value="1"/>
</dbReference>
<feature type="domain" description="N-acetyltransferase" evidence="3">
    <location>
        <begin position="1"/>
        <end position="147"/>
    </location>
</feature>
<proteinExistence type="predicted"/>
<keyword evidence="1 4" id="KW-0808">Transferase</keyword>
<keyword evidence="2 4" id="KW-0012">Acyltransferase</keyword>
<evidence type="ECO:0000259" key="3">
    <source>
        <dbReference type="PROSITE" id="PS51186"/>
    </source>
</evidence>
<dbReference type="InterPro" id="IPR050680">
    <property type="entry name" value="YpeA/RimI_acetyltransf"/>
</dbReference>
<dbReference type="EMBL" id="JBHSUA010000009">
    <property type="protein sequence ID" value="MFC6396175.1"/>
    <property type="molecule type" value="Genomic_DNA"/>
</dbReference>
<evidence type="ECO:0000256" key="2">
    <source>
        <dbReference type="ARBA" id="ARBA00023315"/>
    </source>
</evidence>
<keyword evidence="5" id="KW-1185">Reference proteome</keyword>
<protein>
    <submittedName>
        <fullName evidence="4">GNAT family N-acetyltransferase</fullName>
        <ecNumber evidence="4">2.3.1.-</ecNumber>
    </submittedName>
</protein>
<evidence type="ECO:0000313" key="5">
    <source>
        <dbReference type="Proteomes" id="UP001596266"/>
    </source>
</evidence>
<accession>A0ABW1X0W7</accession>
<sequence>MIFGPADERDLDQIMAVEADSFAPAERWGEQGWRDELRADDRLVVVGRDAHGRVAAAATFQQVAETADLHRIMVAPDRRGEGVAGRLMGAGLEWAAATGAERMLLEVRHDNQGAIALYEKFGFTAISHRRDYYGAGADAVVMQASLTPDVLEV</sequence>
<gene>
    <name evidence="4" type="ORF">ACFP57_04110</name>
</gene>
<dbReference type="GO" id="GO:0016746">
    <property type="term" value="F:acyltransferase activity"/>
    <property type="evidence" value="ECO:0007669"/>
    <property type="project" value="UniProtKB-KW"/>
</dbReference>
<dbReference type="SUPFAM" id="SSF55729">
    <property type="entry name" value="Acyl-CoA N-acyltransferases (Nat)"/>
    <property type="match status" value="1"/>
</dbReference>